<dbReference type="Proteomes" id="UP001407405">
    <property type="component" value="Unassembled WGS sequence"/>
</dbReference>
<dbReference type="SMART" id="SM00849">
    <property type="entry name" value="Lactamase_B"/>
    <property type="match status" value="1"/>
</dbReference>
<dbReference type="SUPFAM" id="SSF56281">
    <property type="entry name" value="Metallo-hydrolase/oxidoreductase"/>
    <property type="match status" value="1"/>
</dbReference>
<protein>
    <submittedName>
        <fullName evidence="2">MBL fold metallo-hydrolase</fullName>
    </submittedName>
</protein>
<dbReference type="InterPro" id="IPR001279">
    <property type="entry name" value="Metallo-B-lactamas"/>
</dbReference>
<evidence type="ECO:0000259" key="1">
    <source>
        <dbReference type="SMART" id="SM00849"/>
    </source>
</evidence>
<reference evidence="2 3" key="1">
    <citation type="submission" date="2024-04" db="EMBL/GenBank/DDBJ databases">
        <title>Genome sequencing and metabolic network reconstruction of aminoacids and betaine degradation by Anoxynatronum sibiricum.</title>
        <authorList>
            <person name="Detkova E.N."/>
            <person name="Boltjanskaja Y.V."/>
            <person name="Mardanov A.V."/>
            <person name="Kevbrin V."/>
        </authorList>
    </citation>
    <scope>NUCLEOTIDE SEQUENCE [LARGE SCALE GENOMIC DNA]</scope>
    <source>
        <strain evidence="2 3">Z-7981</strain>
    </source>
</reference>
<feature type="domain" description="Metallo-beta-lactamase" evidence="1">
    <location>
        <begin position="23"/>
        <end position="229"/>
    </location>
</feature>
<dbReference type="PANTHER" id="PTHR23131:SF4">
    <property type="entry name" value="METALLO-BETA-LACTAMASE SUPERFAMILY POTEIN"/>
    <property type="match status" value="1"/>
</dbReference>
<comment type="caution">
    <text evidence="2">The sequence shown here is derived from an EMBL/GenBank/DDBJ whole genome shotgun (WGS) entry which is preliminary data.</text>
</comment>
<evidence type="ECO:0000313" key="3">
    <source>
        <dbReference type="Proteomes" id="UP001407405"/>
    </source>
</evidence>
<dbReference type="PANTHER" id="PTHR23131">
    <property type="entry name" value="ENDORIBONUCLEASE LACTB2"/>
    <property type="match status" value="1"/>
</dbReference>
<keyword evidence="3" id="KW-1185">Reference proteome</keyword>
<dbReference type="EMBL" id="JBCITM010000005">
    <property type="protein sequence ID" value="MEN1760143.1"/>
    <property type="molecule type" value="Genomic_DNA"/>
</dbReference>
<gene>
    <name evidence="2" type="ORF">AAIG11_06645</name>
</gene>
<dbReference type="InterPro" id="IPR036866">
    <property type="entry name" value="RibonucZ/Hydroxyglut_hydro"/>
</dbReference>
<dbReference type="Gene3D" id="1.10.10.10">
    <property type="entry name" value="Winged helix-like DNA-binding domain superfamily/Winged helix DNA-binding domain"/>
    <property type="match status" value="1"/>
</dbReference>
<dbReference type="Pfam" id="PF00753">
    <property type="entry name" value="Lactamase_B"/>
    <property type="match status" value="1"/>
</dbReference>
<proteinExistence type="predicted"/>
<dbReference type="Gene3D" id="3.60.15.10">
    <property type="entry name" value="Ribonuclease Z/Hydroxyacylglutathione hydrolase-like"/>
    <property type="match status" value="1"/>
</dbReference>
<name>A0ABU9VSK1_9CLOT</name>
<organism evidence="2 3">
    <name type="scientific">Anoxynatronum sibiricum</name>
    <dbReference type="NCBI Taxonomy" id="210623"/>
    <lineage>
        <taxon>Bacteria</taxon>
        <taxon>Bacillati</taxon>
        <taxon>Bacillota</taxon>
        <taxon>Clostridia</taxon>
        <taxon>Eubacteriales</taxon>
        <taxon>Clostridiaceae</taxon>
        <taxon>Anoxynatronum</taxon>
    </lineage>
</organism>
<evidence type="ECO:0000313" key="2">
    <source>
        <dbReference type="EMBL" id="MEN1760143.1"/>
    </source>
</evidence>
<dbReference type="RefSeq" id="WP_343185464.1">
    <property type="nucleotide sequence ID" value="NZ_JBCITM010000005.1"/>
</dbReference>
<accession>A0ABU9VSK1</accession>
<sequence length="323" mass="37284">MLQQVYPHIYKNEIQLPGNPLKAVHSYLITSPERNLLIDTGFNRPDCLETLLQGMAEAGAELEKTDLFITHLHSDHSGLAAALSQQGVKVHASQWDGDAVNEMSQVSYWQRFESFRVLFDLEQDQVTFQDHPGYKYRSPQPVSFQTLREGDTLTLGDYAFEVIEIPGHTPGQLGLYERTHRLFFCGDHILDRITPNIAFWDFKWDILDVYLKNLKKVAAFDIDHLFSAHRGIVTDHRQRIQELAHHHQLRLTEIMGILKEGHTTVREVAARMHWELRYDNWEAFPHAQKWFAAGEAMSHLEHLAATGIVTKEERQGVLHYQIS</sequence>
<dbReference type="InterPro" id="IPR036388">
    <property type="entry name" value="WH-like_DNA-bd_sf"/>
</dbReference>
<dbReference type="InterPro" id="IPR050662">
    <property type="entry name" value="Sec-metab_biosynth-thioest"/>
</dbReference>